<evidence type="ECO:0000313" key="2">
    <source>
        <dbReference type="EMBL" id="KAH7549366.1"/>
    </source>
</evidence>
<dbReference type="Proteomes" id="UP000827721">
    <property type="component" value="Unassembled WGS sequence"/>
</dbReference>
<dbReference type="EMBL" id="JAFEMO010000013">
    <property type="protein sequence ID" value="KAH7549366.1"/>
    <property type="molecule type" value="Genomic_DNA"/>
</dbReference>
<dbReference type="Pfam" id="PF04654">
    <property type="entry name" value="DUF599"/>
    <property type="match status" value="1"/>
</dbReference>
<feature type="transmembrane region" description="Helical" evidence="1">
    <location>
        <begin position="6"/>
        <end position="27"/>
    </location>
</feature>
<name>A0ABQ8H624_9ROSI</name>
<evidence type="ECO:0008006" key="4">
    <source>
        <dbReference type="Google" id="ProtNLM"/>
    </source>
</evidence>
<protein>
    <recommendedName>
        <fullName evidence="4">Gustatory receptor</fullName>
    </recommendedName>
</protein>
<sequence>MEKEKLDFVLIPSGLFVLALYHVWLVYNIIRNPKRTVIGLNAHSRHQWVFSMMTDPLKNGTLAVQTIRNNIMASTLLGTTAITLCSLISVFVSSTSSSGNTASQLVYGNKTPIISSVKYFSICLCFLLAFLCNVQAIRYYAHVSFLITVPTSKDNRDAIDYVARNLNRGSKFWSLGLRAFYLSFPLFLWTFGPIPMFACCCTMTFILYFLDTTTTFTRQIHYQSSKEEVKADDLESIIQSIMHVYLFSRAVSLKNPCSIFTGKLLSRTIGRIHSSKLVAFVFISLLFSAMQAMPGIEKH</sequence>
<keyword evidence="1" id="KW-0472">Membrane</keyword>
<evidence type="ECO:0000313" key="3">
    <source>
        <dbReference type="Proteomes" id="UP000827721"/>
    </source>
</evidence>
<dbReference type="PANTHER" id="PTHR31168">
    <property type="entry name" value="OS02G0292800 PROTEIN"/>
    <property type="match status" value="1"/>
</dbReference>
<reference evidence="2 3" key="1">
    <citation type="submission" date="2021-02" db="EMBL/GenBank/DDBJ databases">
        <title>Plant Genome Project.</title>
        <authorList>
            <person name="Zhang R.-G."/>
        </authorList>
    </citation>
    <scope>NUCLEOTIDE SEQUENCE [LARGE SCALE GENOMIC DNA]</scope>
    <source>
        <tissue evidence="2">Leaves</tissue>
    </source>
</reference>
<gene>
    <name evidence="2" type="ORF">JRO89_XS13G0020600</name>
</gene>
<keyword evidence="3" id="KW-1185">Reference proteome</keyword>
<feature type="transmembrane region" description="Helical" evidence="1">
    <location>
        <begin position="277"/>
        <end position="296"/>
    </location>
</feature>
<keyword evidence="1" id="KW-1133">Transmembrane helix</keyword>
<accession>A0ABQ8H624</accession>
<feature type="transmembrane region" description="Helical" evidence="1">
    <location>
        <begin position="119"/>
        <end position="141"/>
    </location>
</feature>
<comment type="caution">
    <text evidence="2">The sequence shown here is derived from an EMBL/GenBank/DDBJ whole genome shotgun (WGS) entry which is preliminary data.</text>
</comment>
<dbReference type="PANTHER" id="PTHR31168:SF19">
    <property type="entry name" value="OS01G0683700 PROTEIN"/>
    <property type="match status" value="1"/>
</dbReference>
<organism evidence="2 3">
    <name type="scientific">Xanthoceras sorbifolium</name>
    <dbReference type="NCBI Taxonomy" id="99658"/>
    <lineage>
        <taxon>Eukaryota</taxon>
        <taxon>Viridiplantae</taxon>
        <taxon>Streptophyta</taxon>
        <taxon>Embryophyta</taxon>
        <taxon>Tracheophyta</taxon>
        <taxon>Spermatophyta</taxon>
        <taxon>Magnoliopsida</taxon>
        <taxon>eudicotyledons</taxon>
        <taxon>Gunneridae</taxon>
        <taxon>Pentapetalae</taxon>
        <taxon>rosids</taxon>
        <taxon>malvids</taxon>
        <taxon>Sapindales</taxon>
        <taxon>Sapindaceae</taxon>
        <taxon>Xanthoceroideae</taxon>
        <taxon>Xanthoceras</taxon>
    </lineage>
</organism>
<keyword evidence="1" id="KW-0812">Transmembrane</keyword>
<feature type="transmembrane region" description="Helical" evidence="1">
    <location>
        <begin position="186"/>
        <end position="210"/>
    </location>
</feature>
<dbReference type="InterPro" id="IPR006747">
    <property type="entry name" value="DUF599"/>
</dbReference>
<proteinExistence type="predicted"/>
<evidence type="ECO:0000256" key="1">
    <source>
        <dbReference type="SAM" id="Phobius"/>
    </source>
</evidence>